<gene>
    <name evidence="1" type="ORF">AYO21_11472</name>
</gene>
<reference evidence="1 2" key="1">
    <citation type="submission" date="2016-03" db="EMBL/GenBank/DDBJ databases">
        <title>Draft genome sequence of the Fonsecaea monophora CBS 269.37.</title>
        <authorList>
            <person name="Bombassaro A."/>
            <person name="Vinicius W.A."/>
            <person name="De Hoog S."/>
            <person name="Sun J."/>
            <person name="Souza E.M."/>
            <person name="Raittz R.T."/>
            <person name="Costa F."/>
            <person name="Leao A.C."/>
            <person name="Tadra-Sfeir M.Z."/>
            <person name="Baura V."/>
            <person name="Balsanelli E."/>
            <person name="Pedrosa F.O."/>
            <person name="Moreno L.F."/>
            <person name="Steffens M.B."/>
            <person name="Xi L."/>
            <person name="Bocca A.L."/>
            <person name="Felipe M.S."/>
            <person name="Teixeira M."/>
            <person name="Telles Filho F.Q."/>
            <person name="Azevedo C.M."/>
            <person name="Gomes R."/>
            <person name="Vicente V.A."/>
        </authorList>
    </citation>
    <scope>NUCLEOTIDE SEQUENCE [LARGE SCALE GENOMIC DNA]</scope>
    <source>
        <strain evidence="1 2">CBS 269.37</strain>
    </source>
</reference>
<protein>
    <submittedName>
        <fullName evidence="1">Uncharacterized protein</fullName>
    </submittedName>
</protein>
<proteinExistence type="predicted"/>
<evidence type="ECO:0000313" key="2">
    <source>
        <dbReference type="Proteomes" id="UP000077002"/>
    </source>
</evidence>
<dbReference type="EMBL" id="LVKK01000161">
    <property type="protein sequence ID" value="OAG34386.1"/>
    <property type="molecule type" value="Genomic_DNA"/>
</dbReference>
<name>A0A177ERW0_9EURO</name>
<organism evidence="1 2">
    <name type="scientific">Fonsecaea monophora</name>
    <dbReference type="NCBI Taxonomy" id="254056"/>
    <lineage>
        <taxon>Eukaryota</taxon>
        <taxon>Fungi</taxon>
        <taxon>Dikarya</taxon>
        <taxon>Ascomycota</taxon>
        <taxon>Pezizomycotina</taxon>
        <taxon>Eurotiomycetes</taxon>
        <taxon>Chaetothyriomycetidae</taxon>
        <taxon>Chaetothyriales</taxon>
        <taxon>Herpotrichiellaceae</taxon>
        <taxon>Fonsecaea</taxon>
    </lineage>
</organism>
<comment type="caution">
    <text evidence="1">The sequence shown here is derived from an EMBL/GenBank/DDBJ whole genome shotgun (WGS) entry which is preliminary data.</text>
</comment>
<dbReference type="AlphaFoldDB" id="A0A177ERW0"/>
<evidence type="ECO:0000313" key="1">
    <source>
        <dbReference type="EMBL" id="OAG34386.1"/>
    </source>
</evidence>
<dbReference type="GeneID" id="34606566"/>
<dbReference type="Proteomes" id="UP000077002">
    <property type="component" value="Unassembled WGS sequence"/>
</dbReference>
<accession>A0A177ERW0</accession>
<keyword evidence="2" id="KW-1185">Reference proteome</keyword>
<sequence>MALVLSILEHTLTSTVQHHGQRLLYLRDSSHQAPPADKAGQRHGPPLLQLRYRPLTTSLTTSVNIMDGGCYNCGDPLHQIPPVDNGGQHLMIDLLGTFDLWRIVPEVLVDGKVERSYHSCTCLLSGSIVRVKFRLSSASGNVVFVVDPRDNSLFTTYRGCYNCRTSTTGINTRAVIDRPTGAGEEESFFNVTVFESSTGYIPDPQKVAEAAAEPAVSPEGILSLVPRFLGGWDRSRPPTTTHFYPPTFTYPHDPRYRGKVLGFVEGVDIDLHFSRLDTVEEHPDFKSLEALDAADTHTYNYSRRWNAIDTQTYNYSRRWTQQTPGPTFTQGAGRR</sequence>
<dbReference type="RefSeq" id="XP_022506338.1">
    <property type="nucleotide sequence ID" value="XM_022661364.1"/>
</dbReference>